<dbReference type="Proteomes" id="UP000199170">
    <property type="component" value="Unassembled WGS sequence"/>
</dbReference>
<reference evidence="2" key="1">
    <citation type="submission" date="2016-10" db="EMBL/GenBank/DDBJ databases">
        <authorList>
            <person name="Varghese N."/>
            <person name="Submissions S."/>
        </authorList>
    </citation>
    <scope>NUCLEOTIDE SEQUENCE [LARGE SCALE GENOMIC DNA]</scope>
    <source>
        <strain evidence="2">CGMCC 1.10118</strain>
    </source>
</reference>
<name>A0A1H3DI14_9EURY</name>
<sequence>MYGTNAVQRLEEKLDYETWILSFLSEEIEPFPSGDARAEINEDGSKHIAVAAKTSISQARVDKIVQRMYPLVFTASYKALDMQMEWILEEHDSQGIINGVPWRFSDKIDKLEDLEKNNNLQLPSIYDQEKSIYDRVFALFRDLNDHRNTIIHGEDFEISDELEITDRNGTTFQFDTEELFAFAKVASITGDSLKSGSLNPHTKRELQAFLDYLDFAHGEPTYGCTPPWSPILEKEVEAESEDPYTFEVDIEDIWDAFKAFPDAKGFYLNVVGTSGGEDVAEYRIPSDALPDQGVISLSTDSKSWSEWREV</sequence>
<organism evidence="1 2">
    <name type="scientific">Halobellus clavatus</name>
    <dbReference type="NCBI Taxonomy" id="660517"/>
    <lineage>
        <taxon>Archaea</taxon>
        <taxon>Methanobacteriati</taxon>
        <taxon>Methanobacteriota</taxon>
        <taxon>Stenosarchaea group</taxon>
        <taxon>Halobacteria</taxon>
        <taxon>Halobacteriales</taxon>
        <taxon>Haloferacaceae</taxon>
        <taxon>Halobellus</taxon>
    </lineage>
</organism>
<dbReference type="AlphaFoldDB" id="A0A1H3DI14"/>
<evidence type="ECO:0000313" key="2">
    <source>
        <dbReference type="Proteomes" id="UP000199170"/>
    </source>
</evidence>
<gene>
    <name evidence="1" type="ORF">SAMN04487946_101590</name>
</gene>
<proteinExistence type="predicted"/>
<dbReference type="EMBL" id="FNPB01000001">
    <property type="protein sequence ID" value="SDX66056.1"/>
    <property type="molecule type" value="Genomic_DNA"/>
</dbReference>
<protein>
    <submittedName>
        <fullName evidence="1">Uncharacterized protein</fullName>
    </submittedName>
</protein>
<keyword evidence="2" id="KW-1185">Reference proteome</keyword>
<accession>A0A1H3DI14</accession>
<evidence type="ECO:0000313" key="1">
    <source>
        <dbReference type="EMBL" id="SDX66056.1"/>
    </source>
</evidence>